<accession>A0A062XNJ2</accession>
<evidence type="ECO:0000313" key="1">
    <source>
        <dbReference type="EMBL" id="KDA54152.1"/>
    </source>
</evidence>
<organism evidence="1 2">
    <name type="scientific">Thermoanaerobaculum aquaticum</name>
    <dbReference type="NCBI Taxonomy" id="1312852"/>
    <lineage>
        <taxon>Bacteria</taxon>
        <taxon>Pseudomonadati</taxon>
        <taxon>Acidobacteriota</taxon>
        <taxon>Thermoanaerobaculia</taxon>
        <taxon>Thermoanaerobaculales</taxon>
        <taxon>Thermoanaerobaculaceae</taxon>
        <taxon>Thermoanaerobaculum</taxon>
    </lineage>
</organism>
<proteinExistence type="predicted"/>
<dbReference type="AlphaFoldDB" id="A0A062XNJ2"/>
<name>A0A062XNJ2_9BACT</name>
<comment type="caution">
    <text evidence="1">The sequence shown here is derived from an EMBL/GenBank/DDBJ whole genome shotgun (WGS) entry which is preliminary data.</text>
</comment>
<dbReference type="STRING" id="1312852.EG19_00885"/>
<protein>
    <submittedName>
        <fullName evidence="1">Uncharacterized protein</fullName>
    </submittedName>
</protein>
<dbReference type="Proteomes" id="UP000027284">
    <property type="component" value="Unassembled WGS sequence"/>
</dbReference>
<sequence>MVAVIFRNRLATGLAVALLAVGLGELSGWLKGPQKPVWLGNLAPLSKAPLPAGEAVAVVLPPHFDPKQKQWVLMELYWQFPQVRWTLAAEHGPKSFWFLAAPGTVSPGHAVWQEGGWTLGRGEKSP</sequence>
<evidence type="ECO:0000313" key="2">
    <source>
        <dbReference type="Proteomes" id="UP000027284"/>
    </source>
</evidence>
<gene>
    <name evidence="1" type="ORF">EG19_00885</name>
</gene>
<reference evidence="1 2" key="1">
    <citation type="submission" date="2014-04" db="EMBL/GenBank/DDBJ databases">
        <title>The Genome Sequence of Thermoanaerobaculum aquaticum MP-01, The First Cultivated Group 23 Acidobacterium.</title>
        <authorList>
            <person name="Stamps B.W."/>
            <person name="Losey N.A."/>
            <person name="Lawson P.A."/>
            <person name="Stevenson B.S."/>
        </authorList>
    </citation>
    <scope>NUCLEOTIDE SEQUENCE [LARGE SCALE GENOMIC DNA]</scope>
    <source>
        <strain evidence="1 2">MP-01</strain>
    </source>
</reference>
<keyword evidence="2" id="KW-1185">Reference proteome</keyword>
<dbReference type="EMBL" id="JMFG01000011">
    <property type="protein sequence ID" value="KDA54152.1"/>
    <property type="molecule type" value="Genomic_DNA"/>
</dbReference>